<evidence type="ECO:0000313" key="3">
    <source>
        <dbReference type="EMBL" id="MEO1756896.1"/>
    </source>
</evidence>
<evidence type="ECO:0000256" key="1">
    <source>
        <dbReference type="SAM" id="Phobius"/>
    </source>
</evidence>
<dbReference type="Pfam" id="PF20455">
    <property type="entry name" value="DUF6708"/>
    <property type="match status" value="1"/>
</dbReference>
<keyword evidence="4" id="KW-1185">Reference proteome</keyword>
<keyword evidence="1" id="KW-1133">Transmembrane helix</keyword>
<dbReference type="Proteomes" id="UP001462961">
    <property type="component" value="Unassembled WGS sequence"/>
</dbReference>
<organism evidence="3 4">
    <name type="scientific">Paraburkholderia caribensis</name>
    <dbReference type="NCBI Taxonomy" id="75105"/>
    <lineage>
        <taxon>Bacteria</taxon>
        <taxon>Pseudomonadati</taxon>
        <taxon>Pseudomonadota</taxon>
        <taxon>Betaproteobacteria</taxon>
        <taxon>Burkholderiales</taxon>
        <taxon>Burkholderiaceae</taxon>
        <taxon>Paraburkholderia</taxon>
    </lineage>
</organism>
<keyword evidence="1" id="KW-0812">Transmembrane</keyword>
<protein>
    <submittedName>
        <fullName evidence="3">DUF6708 domain-containing protein</fullName>
    </submittedName>
</protein>
<feature type="transmembrane region" description="Helical" evidence="1">
    <location>
        <begin position="278"/>
        <end position="304"/>
    </location>
</feature>
<dbReference type="RefSeq" id="WP_146174411.1">
    <property type="nucleotide sequence ID" value="NZ_CP015959.1"/>
</dbReference>
<proteinExistence type="predicted"/>
<sequence>MATVKPKKESWWTRRMRKAGAYGPLDRALRQWRSLGSVRTNTGVPPNGDRMVYRMNNTTLEIGQGANTFKGMVGLTGLIMFGATIFGVFLTIDFLSFIVWTAHPVSTIFVLLMGLLCIPMGIWFLSIFLTDFFGYTDALLRFDRTRRKVWMFVGTRTPIELDWDRITPVSQGVTPANTNVNTFRAVLLVDLDEQGEVRFDGHFPRIASLGQTSLNEQYALGQYEYVRQFMEAGPASLPRCETYLEHRTGLRDLLSFFDLLDIPRRFDWHDPQMKGFGLLLLVTLACTAMAPMIMLFSIASWIAYRCNRVPTWPAKIEACAAEGGVMRPPAGAHSQRQPIVWKEVPFILLWTGSALAFYTWVASWFLK</sequence>
<dbReference type="InterPro" id="IPR046554">
    <property type="entry name" value="DUF6708"/>
</dbReference>
<evidence type="ECO:0000259" key="2">
    <source>
        <dbReference type="Pfam" id="PF20455"/>
    </source>
</evidence>
<feature type="domain" description="DUF6708" evidence="2">
    <location>
        <begin position="123"/>
        <end position="318"/>
    </location>
</feature>
<accession>A0ABV0E2U5</accession>
<dbReference type="EMBL" id="JAYLVJ010000031">
    <property type="protein sequence ID" value="MEO1756896.1"/>
    <property type="molecule type" value="Genomic_DNA"/>
</dbReference>
<gene>
    <name evidence="3" type="ORF">VOI32_23535</name>
</gene>
<feature type="transmembrane region" description="Helical" evidence="1">
    <location>
        <begin position="347"/>
        <end position="366"/>
    </location>
</feature>
<name>A0ABV0E2U5_9BURK</name>
<evidence type="ECO:0000313" key="4">
    <source>
        <dbReference type="Proteomes" id="UP001462961"/>
    </source>
</evidence>
<feature type="transmembrane region" description="Helical" evidence="1">
    <location>
        <begin position="78"/>
        <end position="102"/>
    </location>
</feature>
<reference evidence="3 4" key="1">
    <citation type="submission" date="2024-01" db="EMBL/GenBank/DDBJ databases">
        <title>The diversity of rhizobia nodulating Mimosa spp. in eleven states of Brazil covering several biomes is determined by host plant, location, and edaphic factors.</title>
        <authorList>
            <person name="Rouws L."/>
            <person name="Barauna A."/>
            <person name="Beukes C."/>
            <person name="De Faria S.M."/>
            <person name="Gross E."/>
            <person name="Dos Reis Junior F.B."/>
            <person name="Simon M."/>
            <person name="Maluk M."/>
            <person name="Odee D.W."/>
            <person name="Kenicer G."/>
            <person name="Young J.P.W."/>
            <person name="Reis V.M."/>
            <person name="Zilli J."/>
            <person name="James E.K."/>
        </authorList>
    </citation>
    <scope>NUCLEOTIDE SEQUENCE [LARGE SCALE GENOMIC DNA]</scope>
    <source>
        <strain evidence="3 4">JHI1651</strain>
    </source>
</reference>
<feature type="transmembrane region" description="Helical" evidence="1">
    <location>
        <begin position="108"/>
        <end position="134"/>
    </location>
</feature>
<comment type="caution">
    <text evidence="3">The sequence shown here is derived from an EMBL/GenBank/DDBJ whole genome shotgun (WGS) entry which is preliminary data.</text>
</comment>
<keyword evidence="1" id="KW-0472">Membrane</keyword>